<dbReference type="PANTHER" id="PTHR12526:SF638">
    <property type="entry name" value="SPORE COAT PROTEIN SA"/>
    <property type="match status" value="1"/>
</dbReference>
<protein>
    <submittedName>
        <fullName evidence="2">CAZy families GT4 protein</fullName>
    </submittedName>
</protein>
<accession>A0A060CDN6</accession>
<sequence length="87" mass="9239">AMASGVPVVAADVGAFSELIPEEPAGAIVARDNLAAMAAATARFMDDPDLRERGSQAAPAHVKARFSLQREAEAIRSVYEAAWENER</sequence>
<dbReference type="SUPFAM" id="SSF53756">
    <property type="entry name" value="UDP-Glycosyltransferase/glycogen phosphorylase"/>
    <property type="match status" value="1"/>
</dbReference>
<reference evidence="2" key="1">
    <citation type="journal article" date="2013" name="Environ. Microbiol.">
        <title>Seasonally variable intestinal metagenomes of the red palm weevil (Rhynchophorus ferrugineus).</title>
        <authorList>
            <person name="Jia S."/>
            <person name="Zhang X."/>
            <person name="Zhang G."/>
            <person name="Yin A."/>
            <person name="Zhang S."/>
            <person name="Li F."/>
            <person name="Wang L."/>
            <person name="Zhao D."/>
            <person name="Yun Q."/>
            <person name="Tala"/>
            <person name="Wang J."/>
            <person name="Sun G."/>
            <person name="Baabdullah M."/>
            <person name="Yu X."/>
            <person name="Hu S."/>
            <person name="Al-Mssallem I.S."/>
            <person name="Yu J."/>
        </authorList>
    </citation>
    <scope>NUCLEOTIDE SEQUENCE</scope>
</reference>
<evidence type="ECO:0000259" key="1">
    <source>
        <dbReference type="Pfam" id="PF00534"/>
    </source>
</evidence>
<name>A0A060CDN6_9RHOB</name>
<organism evidence="2">
    <name type="scientific">uncultured Paracoccus sp</name>
    <dbReference type="NCBI Taxonomy" id="189685"/>
    <lineage>
        <taxon>Bacteria</taxon>
        <taxon>Pseudomonadati</taxon>
        <taxon>Pseudomonadota</taxon>
        <taxon>Alphaproteobacteria</taxon>
        <taxon>Rhodobacterales</taxon>
        <taxon>Paracoccaceae</taxon>
        <taxon>Paracoccus</taxon>
        <taxon>environmental samples</taxon>
    </lineage>
</organism>
<dbReference type="InterPro" id="IPR001296">
    <property type="entry name" value="Glyco_trans_1"/>
</dbReference>
<dbReference type="Gene3D" id="3.40.50.2000">
    <property type="entry name" value="Glycogen Phosphorylase B"/>
    <property type="match status" value="2"/>
</dbReference>
<dbReference type="PANTHER" id="PTHR12526">
    <property type="entry name" value="GLYCOSYLTRANSFERASE"/>
    <property type="match status" value="1"/>
</dbReference>
<dbReference type="Pfam" id="PF00534">
    <property type="entry name" value="Glycos_transf_1"/>
    <property type="match status" value="1"/>
</dbReference>
<proteinExistence type="predicted"/>
<evidence type="ECO:0000313" key="2">
    <source>
        <dbReference type="EMBL" id="AIA91145.1"/>
    </source>
</evidence>
<feature type="domain" description="Glycosyl transferase family 1" evidence="1">
    <location>
        <begin position="1"/>
        <end position="59"/>
    </location>
</feature>
<feature type="non-terminal residue" evidence="2">
    <location>
        <position position="1"/>
    </location>
</feature>
<dbReference type="EMBL" id="KF123835">
    <property type="protein sequence ID" value="AIA91145.1"/>
    <property type="molecule type" value="Genomic_DNA"/>
</dbReference>
<dbReference type="AlphaFoldDB" id="A0A060CDN6"/>
<dbReference type="GO" id="GO:0016757">
    <property type="term" value="F:glycosyltransferase activity"/>
    <property type="evidence" value="ECO:0007669"/>
    <property type="project" value="InterPro"/>
</dbReference>